<reference evidence="5 6" key="1">
    <citation type="submission" date="2022-05" db="EMBL/GenBank/DDBJ databases">
        <authorList>
            <consortium name="Genoscope - CEA"/>
            <person name="William W."/>
        </authorList>
    </citation>
    <scope>NUCLEOTIDE SEQUENCE [LARGE SCALE GENOMIC DNA]</scope>
</reference>
<evidence type="ECO:0000313" key="6">
    <source>
        <dbReference type="Proteomes" id="UP001159428"/>
    </source>
</evidence>
<proteinExistence type="inferred from homology"/>
<evidence type="ECO:0000256" key="2">
    <source>
        <dbReference type="ARBA" id="ARBA00010743"/>
    </source>
</evidence>
<evidence type="ECO:0008006" key="7">
    <source>
        <dbReference type="Google" id="ProtNLM"/>
    </source>
</evidence>
<feature type="region of interest" description="Disordered" evidence="4">
    <location>
        <begin position="18"/>
        <end position="56"/>
    </location>
</feature>
<accession>A0AAU9WD69</accession>
<protein>
    <recommendedName>
        <fullName evidence="7">Mediator complex subunit 20</fullName>
    </recommendedName>
</protein>
<keyword evidence="6" id="KW-1185">Reference proteome</keyword>
<feature type="region of interest" description="Disordered" evidence="4">
    <location>
        <begin position="161"/>
        <end position="196"/>
    </location>
</feature>
<comment type="similarity">
    <text evidence="2">Belongs to the Mediator complex subunit 20 family.</text>
</comment>
<feature type="region of interest" description="Disordered" evidence="4">
    <location>
        <begin position="395"/>
        <end position="421"/>
    </location>
</feature>
<dbReference type="PANTHER" id="PTHR37352">
    <property type="entry name" value="TESTIS-SPECIFIC GENE 13 PROTEIN"/>
    <property type="match status" value="1"/>
</dbReference>
<dbReference type="PANTHER" id="PTHR37352:SF1">
    <property type="entry name" value="TESTIS-SPECIFIC GENE 13 PROTEIN"/>
    <property type="match status" value="1"/>
</dbReference>
<name>A0AAU9WD69_9CNID</name>
<evidence type="ECO:0000313" key="5">
    <source>
        <dbReference type="EMBL" id="CAH3112958.1"/>
    </source>
</evidence>
<comment type="subcellular location">
    <subcellularLocation>
        <location evidence="1">Nucleus</location>
    </subcellularLocation>
</comment>
<dbReference type="InterPro" id="IPR013921">
    <property type="entry name" value="Mediator_Med20"/>
</dbReference>
<comment type="caution">
    <text evidence="5">The sequence shown here is derived from an EMBL/GenBank/DDBJ whole genome shotgun (WGS) entry which is preliminary data.</text>
</comment>
<dbReference type="AlphaFoldDB" id="A0AAU9WD69"/>
<dbReference type="GO" id="GO:0006357">
    <property type="term" value="P:regulation of transcription by RNA polymerase II"/>
    <property type="evidence" value="ECO:0007669"/>
    <property type="project" value="InterPro"/>
</dbReference>
<dbReference type="GO" id="GO:0016592">
    <property type="term" value="C:mediator complex"/>
    <property type="evidence" value="ECO:0007669"/>
    <property type="project" value="InterPro"/>
</dbReference>
<dbReference type="EMBL" id="CALNXJ010000013">
    <property type="protein sequence ID" value="CAH3112958.1"/>
    <property type="molecule type" value="Genomic_DNA"/>
</dbReference>
<dbReference type="Pfam" id="PF08612">
    <property type="entry name" value="Med20"/>
    <property type="match status" value="1"/>
</dbReference>
<organism evidence="5 6">
    <name type="scientific">Pocillopora meandrina</name>
    <dbReference type="NCBI Taxonomy" id="46732"/>
    <lineage>
        <taxon>Eukaryota</taxon>
        <taxon>Metazoa</taxon>
        <taxon>Cnidaria</taxon>
        <taxon>Anthozoa</taxon>
        <taxon>Hexacorallia</taxon>
        <taxon>Scleractinia</taxon>
        <taxon>Astrocoeniina</taxon>
        <taxon>Pocilloporidae</taxon>
        <taxon>Pocillopora</taxon>
    </lineage>
</organism>
<dbReference type="InterPro" id="IPR029241">
    <property type="entry name" value="TSGA13"/>
</dbReference>
<dbReference type="Proteomes" id="UP001159428">
    <property type="component" value="Unassembled WGS sequence"/>
</dbReference>
<evidence type="ECO:0000256" key="1">
    <source>
        <dbReference type="ARBA" id="ARBA00004123"/>
    </source>
</evidence>
<evidence type="ECO:0000256" key="3">
    <source>
        <dbReference type="ARBA" id="ARBA00023242"/>
    </source>
</evidence>
<sequence>MSLSSVFSALPGVYTQKHKQKVLETTSNAASSVHSKKSKNKHLAEAEKQKAEAEVKAAKEREQQSVRLYEVWSKIKQEEKDEHYQYLKERVAIQHELIKRQDSLFKKRQAHLEQKRWQLKEAKRLSKMAKSKEYTDFVRNVLAQDKKKALRLKSHVRVISSHEPVRAPQSARDTKSSYESAKTQSPGQSSLDSHGTAVVESSLLTDNFKELLHDPVEVQLQKLLGADAEDFLHPTFREGAKKTLNPMATQRKLSGIGARELWGILRSDSQSKLETQDDMIPVDVKNAYRAFLRECLHNNVPTVRRSFCKGEENVFEEDRVSESQLIQDIKFTRHRLELMFRVAHMNRDKTKLLVKTMDPEGPSEGTVSRPPRYDPQQILDMPMETRPARLPTLALTDADGERHSIQEPPSPRAESTHEPEKKDVIVGGEKIVFLTEEMATCEGEFAKRHKALGCSKEMAPLSKGPHRGINIRETLSAPPSSMGSREAKKSQGRLWEPLSLSALLEYNAPVPAPGSGEFLLGQTKSLIPVELPEGKSGQQALAVEKLQKRAELMGAQKTGNWCVNCETYQAVTTFSTASKLIHLVHSTEFPYSSFAVLETGTCLVADSGFDSLMSKLKTFYAPRKTSKIEAKGHRYELGDFVLKFGQVSAGPSFKGIVVEVEYLPCLDVQQCWGLISEFLLSFMDPSIVLPPPPKCSNKTSELFCPSDTILQYIEVFNTYRKSAGATSLS</sequence>
<evidence type="ECO:0000256" key="4">
    <source>
        <dbReference type="SAM" id="MobiDB-lite"/>
    </source>
</evidence>
<dbReference type="GO" id="GO:0003712">
    <property type="term" value="F:transcription coregulator activity"/>
    <property type="evidence" value="ECO:0007669"/>
    <property type="project" value="InterPro"/>
</dbReference>
<keyword evidence="3" id="KW-0539">Nucleus</keyword>
<feature type="compositionally biased region" description="Polar residues" evidence="4">
    <location>
        <begin position="177"/>
        <end position="193"/>
    </location>
</feature>
<feature type="compositionally biased region" description="Basic and acidic residues" evidence="4">
    <location>
        <begin position="42"/>
        <end position="56"/>
    </location>
</feature>
<gene>
    <name evidence="5" type="ORF">PMEA_00004726</name>
</gene>